<dbReference type="GO" id="GO:0042256">
    <property type="term" value="P:cytosolic ribosome assembly"/>
    <property type="evidence" value="ECO:0007669"/>
    <property type="project" value="UniProtKB-UniRule"/>
</dbReference>
<dbReference type="GO" id="GO:0005737">
    <property type="term" value="C:cytoplasm"/>
    <property type="evidence" value="ECO:0007669"/>
    <property type="project" value="UniProtKB-SubCell"/>
</dbReference>
<reference evidence="3" key="1">
    <citation type="submission" date="2020-08" db="EMBL/GenBank/DDBJ databases">
        <title>Genome public.</title>
        <authorList>
            <person name="Liu C."/>
            <person name="Sun Q."/>
        </authorList>
    </citation>
    <scope>NUCLEOTIDE SEQUENCE</scope>
    <source>
        <strain evidence="3">NSJ-63</strain>
    </source>
</reference>
<dbReference type="PANTHER" id="PTHR21043">
    <property type="entry name" value="IOJAP SUPERFAMILY ORTHOLOG"/>
    <property type="match status" value="1"/>
</dbReference>
<dbReference type="InterPro" id="IPR043519">
    <property type="entry name" value="NT_sf"/>
</dbReference>
<organism evidence="3 4">
    <name type="scientific">Guopingia tenuis</name>
    <dbReference type="NCBI Taxonomy" id="2763656"/>
    <lineage>
        <taxon>Bacteria</taxon>
        <taxon>Bacillati</taxon>
        <taxon>Bacillota</taxon>
        <taxon>Clostridia</taxon>
        <taxon>Christensenellales</taxon>
        <taxon>Christensenellaceae</taxon>
        <taxon>Guopingia</taxon>
    </lineage>
</organism>
<dbReference type="GO" id="GO:0043023">
    <property type="term" value="F:ribosomal large subunit binding"/>
    <property type="evidence" value="ECO:0007669"/>
    <property type="project" value="TreeGrafter"/>
</dbReference>
<keyword evidence="2" id="KW-0810">Translation regulation</keyword>
<evidence type="ECO:0000313" key="3">
    <source>
        <dbReference type="EMBL" id="MBC8539051.1"/>
    </source>
</evidence>
<keyword evidence="4" id="KW-1185">Reference proteome</keyword>
<protein>
    <recommendedName>
        <fullName evidence="2">Ribosomal silencing factor RsfS</fullName>
    </recommendedName>
</protein>
<comment type="subunit">
    <text evidence="2">Interacts with ribosomal protein uL14 (rplN).</text>
</comment>
<proteinExistence type="inferred from homology"/>
<dbReference type="Pfam" id="PF02410">
    <property type="entry name" value="RsfS"/>
    <property type="match status" value="1"/>
</dbReference>
<evidence type="ECO:0000313" key="4">
    <source>
        <dbReference type="Proteomes" id="UP000617951"/>
    </source>
</evidence>
<comment type="caution">
    <text evidence="3">The sequence shown here is derived from an EMBL/GenBank/DDBJ whole genome shotgun (WGS) entry which is preliminary data.</text>
</comment>
<sequence>MAKVLDRRKAEDIILLDVKKATILADTFIVCSGRSTPHVKTLADELDEAMGRAGVERRRMEGYAAGRWIVMDFGDILVHIFHKEEREFYNIERLWKDEGNFLEYEGTPETDAE</sequence>
<comment type="function">
    <text evidence="2">Functions as a ribosomal silencing factor. Interacts with ribosomal protein uL14 (rplN), blocking formation of intersubunit bridge B8. Prevents association of the 30S and 50S ribosomal subunits and the formation of functional ribosomes, thus repressing translation.</text>
</comment>
<dbReference type="Gene3D" id="3.30.460.10">
    <property type="entry name" value="Beta Polymerase, domain 2"/>
    <property type="match status" value="1"/>
</dbReference>
<dbReference type="HAMAP" id="MF_01477">
    <property type="entry name" value="Iojap_RsfS"/>
    <property type="match status" value="1"/>
</dbReference>
<accession>A0A926DJM1</accession>
<dbReference type="AlphaFoldDB" id="A0A926DJM1"/>
<keyword evidence="2" id="KW-0963">Cytoplasm</keyword>
<name>A0A926DJM1_9FIRM</name>
<dbReference type="InterPro" id="IPR004394">
    <property type="entry name" value="Iojap/RsfS/C7orf30"/>
</dbReference>
<keyword evidence="2" id="KW-0678">Repressor</keyword>
<evidence type="ECO:0000256" key="1">
    <source>
        <dbReference type="ARBA" id="ARBA00010574"/>
    </source>
</evidence>
<dbReference type="GO" id="GO:0090071">
    <property type="term" value="P:negative regulation of ribosome biogenesis"/>
    <property type="evidence" value="ECO:0007669"/>
    <property type="project" value="UniProtKB-UniRule"/>
</dbReference>
<comment type="subcellular location">
    <subcellularLocation>
        <location evidence="2">Cytoplasm</location>
    </subcellularLocation>
</comment>
<comment type="similarity">
    <text evidence="1 2">Belongs to the Iojap/RsfS family.</text>
</comment>
<evidence type="ECO:0000256" key="2">
    <source>
        <dbReference type="HAMAP-Rule" id="MF_01477"/>
    </source>
</evidence>
<dbReference type="EMBL" id="JACRSS010000004">
    <property type="protein sequence ID" value="MBC8539051.1"/>
    <property type="molecule type" value="Genomic_DNA"/>
</dbReference>
<dbReference type="SUPFAM" id="SSF81301">
    <property type="entry name" value="Nucleotidyltransferase"/>
    <property type="match status" value="1"/>
</dbReference>
<dbReference type="PANTHER" id="PTHR21043:SF0">
    <property type="entry name" value="MITOCHONDRIAL ASSEMBLY OF RIBOSOMAL LARGE SUBUNIT PROTEIN 1"/>
    <property type="match status" value="1"/>
</dbReference>
<dbReference type="GO" id="GO:0017148">
    <property type="term" value="P:negative regulation of translation"/>
    <property type="evidence" value="ECO:0007669"/>
    <property type="project" value="UniProtKB-UniRule"/>
</dbReference>
<dbReference type="Proteomes" id="UP000617951">
    <property type="component" value="Unassembled WGS sequence"/>
</dbReference>
<dbReference type="NCBIfam" id="TIGR00090">
    <property type="entry name" value="rsfS_iojap_ybeB"/>
    <property type="match status" value="1"/>
</dbReference>
<gene>
    <name evidence="2 3" type="primary">rsfS</name>
    <name evidence="3" type="ORF">H8693_08895</name>
</gene>